<dbReference type="EMBL" id="JAIOIV010000107">
    <property type="protein sequence ID" value="MBZ0157189.1"/>
    <property type="molecule type" value="Genomic_DNA"/>
</dbReference>
<organism evidence="4 5">
    <name type="scientific">Candidatus Nitrobium versatile</name>
    <dbReference type="NCBI Taxonomy" id="2884831"/>
    <lineage>
        <taxon>Bacteria</taxon>
        <taxon>Pseudomonadati</taxon>
        <taxon>Nitrospirota</taxon>
        <taxon>Nitrospiria</taxon>
        <taxon>Nitrospirales</taxon>
        <taxon>Nitrospiraceae</taxon>
        <taxon>Candidatus Nitrobium</taxon>
    </lineage>
</organism>
<sequence>MRYRNGFPEYVPVARKREKAAQKLQELRKRGKDLQPVIIEGRNVARTWWGKAWNLNLERYADYGNRICRGRSYVRHGAVLDLRIEPGEIRALVQGSRAKPYTVSITIAALRQEVWQKMRTACEGMLESLQDLIEGRFPRALEELFMAKGSGLFPSPQEITFTCSCPDWAHMCKHVAAVLYGTGARLDADPKLFFILRKVAMDDLVRQAVAGTADRLLARASVKSTRIIEDSDLSAVFGIELEEPSPGGGGECSTGTKKGKTSPKAPAKSTKKKETATAERKTDTPRPKKNGARTSIGKAPGRKGGKK</sequence>
<protein>
    <submittedName>
        <fullName evidence="4">SWIM zinc finger family protein</fullName>
    </submittedName>
</protein>
<dbReference type="GO" id="GO:0008270">
    <property type="term" value="F:zinc ion binding"/>
    <property type="evidence" value="ECO:0007669"/>
    <property type="project" value="UniProtKB-KW"/>
</dbReference>
<comment type="caution">
    <text evidence="4">The sequence shown here is derived from an EMBL/GenBank/DDBJ whole genome shotgun (WGS) entry which is preliminary data.</text>
</comment>
<evidence type="ECO:0000256" key="2">
    <source>
        <dbReference type="SAM" id="MobiDB-lite"/>
    </source>
</evidence>
<reference evidence="4" key="2">
    <citation type="submission" date="2021-08" db="EMBL/GenBank/DDBJ databases">
        <authorList>
            <person name="Dalcin Martins P."/>
        </authorList>
    </citation>
    <scope>NUCLEOTIDE SEQUENCE</scope>
    <source>
        <strain evidence="4">MAG_39</strain>
    </source>
</reference>
<dbReference type="Proteomes" id="UP000705867">
    <property type="component" value="Unassembled WGS sequence"/>
</dbReference>
<evidence type="ECO:0000256" key="1">
    <source>
        <dbReference type="PROSITE-ProRule" id="PRU00325"/>
    </source>
</evidence>
<evidence type="ECO:0000313" key="4">
    <source>
        <dbReference type="EMBL" id="MBZ0157189.1"/>
    </source>
</evidence>
<keyword evidence="1" id="KW-0479">Metal-binding</keyword>
<dbReference type="InterPro" id="IPR007527">
    <property type="entry name" value="Znf_SWIM"/>
</dbReference>
<dbReference type="AlphaFoldDB" id="A0A953M0R8"/>
<dbReference type="Pfam" id="PF04434">
    <property type="entry name" value="SWIM"/>
    <property type="match status" value="1"/>
</dbReference>
<feature type="compositionally biased region" description="Basic and acidic residues" evidence="2">
    <location>
        <begin position="272"/>
        <end position="286"/>
    </location>
</feature>
<name>A0A953M0R8_9BACT</name>
<proteinExistence type="predicted"/>
<evidence type="ECO:0000259" key="3">
    <source>
        <dbReference type="PROSITE" id="PS50966"/>
    </source>
</evidence>
<reference evidence="4" key="1">
    <citation type="journal article" date="2021" name="bioRxiv">
        <title>Unraveling nitrogen, sulfur and carbon metabolic pathways and microbial community transcriptional responses to substrate deprivation and toxicity stresses in a bioreactor mimicking anoxic brackish coastal sediment conditions.</title>
        <authorList>
            <person name="Martins P.D."/>
            <person name="Echeveste M.J."/>
            <person name="Arshad A."/>
            <person name="Kurth J."/>
            <person name="Ouboter H."/>
            <person name="Jetten M.S.M."/>
            <person name="Welte C.U."/>
        </authorList>
    </citation>
    <scope>NUCLEOTIDE SEQUENCE</scope>
    <source>
        <strain evidence="4">MAG_39</strain>
    </source>
</reference>
<dbReference type="PANTHER" id="PTHR38133">
    <property type="entry name" value="SLR1429 PROTEIN"/>
    <property type="match status" value="1"/>
</dbReference>
<gene>
    <name evidence="4" type="ORF">K8I29_13380</name>
</gene>
<keyword evidence="1" id="KW-0862">Zinc</keyword>
<feature type="domain" description="SWIM-type" evidence="3">
    <location>
        <begin position="153"/>
        <end position="183"/>
    </location>
</feature>
<evidence type="ECO:0000313" key="5">
    <source>
        <dbReference type="Proteomes" id="UP000705867"/>
    </source>
</evidence>
<feature type="region of interest" description="Disordered" evidence="2">
    <location>
        <begin position="240"/>
        <end position="307"/>
    </location>
</feature>
<keyword evidence="1" id="KW-0863">Zinc-finger</keyword>
<dbReference type="PROSITE" id="PS50966">
    <property type="entry name" value="ZF_SWIM"/>
    <property type="match status" value="1"/>
</dbReference>
<dbReference type="PANTHER" id="PTHR38133:SF1">
    <property type="entry name" value="SLR1429 PROTEIN"/>
    <property type="match status" value="1"/>
</dbReference>
<accession>A0A953M0R8</accession>